<dbReference type="OrthoDB" id="276546at2759"/>
<dbReference type="PANTHER" id="PTHR22893:SF91">
    <property type="entry name" value="NADPH DEHYDROGENASE 2-RELATED"/>
    <property type="match status" value="1"/>
</dbReference>
<dbReference type="HOGENOM" id="CLU_012153_0_0_1"/>
<dbReference type="Pfam" id="PF00724">
    <property type="entry name" value="Oxidored_FMN"/>
    <property type="match status" value="1"/>
</dbReference>
<evidence type="ECO:0000259" key="1">
    <source>
        <dbReference type="Pfam" id="PF00724"/>
    </source>
</evidence>
<dbReference type="FunFam" id="3.20.20.70:FF:000138">
    <property type="entry name" value="NADPH dehydrogenase 1"/>
    <property type="match status" value="1"/>
</dbReference>
<feature type="domain" description="NADH:flavin oxidoreductase/NADH oxidase N-terminal" evidence="1">
    <location>
        <begin position="4"/>
        <end position="339"/>
    </location>
</feature>
<dbReference type="PANTHER" id="PTHR22893">
    <property type="entry name" value="NADH OXIDOREDUCTASE-RELATED"/>
    <property type="match status" value="1"/>
</dbReference>
<dbReference type="Proteomes" id="UP000053599">
    <property type="component" value="Unassembled WGS sequence"/>
</dbReference>
<dbReference type="GO" id="GO:0010181">
    <property type="term" value="F:FMN binding"/>
    <property type="evidence" value="ECO:0007669"/>
    <property type="project" value="InterPro"/>
</dbReference>
<dbReference type="EMBL" id="KN846951">
    <property type="protein sequence ID" value="KIV87765.1"/>
    <property type="molecule type" value="Genomic_DNA"/>
</dbReference>
<dbReference type="GO" id="GO:0003959">
    <property type="term" value="F:NADPH dehydrogenase activity"/>
    <property type="evidence" value="ECO:0007669"/>
    <property type="project" value="TreeGrafter"/>
</dbReference>
<gene>
    <name evidence="2" type="ORF">PV11_03287</name>
</gene>
<dbReference type="AlphaFoldDB" id="A0A0D1WG66"/>
<dbReference type="InterPro" id="IPR045247">
    <property type="entry name" value="Oye-like"/>
</dbReference>
<dbReference type="SUPFAM" id="SSF51395">
    <property type="entry name" value="FMN-linked oxidoreductases"/>
    <property type="match status" value="1"/>
</dbReference>
<reference evidence="2 3" key="1">
    <citation type="submission" date="2015-01" db="EMBL/GenBank/DDBJ databases">
        <title>The Genome Sequence of Exophiala sideris CBS121828.</title>
        <authorList>
            <consortium name="The Broad Institute Genomics Platform"/>
            <person name="Cuomo C."/>
            <person name="de Hoog S."/>
            <person name="Gorbushina A."/>
            <person name="Stielow B."/>
            <person name="Teixiera M."/>
            <person name="Abouelleil A."/>
            <person name="Chapman S.B."/>
            <person name="Priest M."/>
            <person name="Young S.K."/>
            <person name="Wortman J."/>
            <person name="Nusbaum C."/>
            <person name="Birren B."/>
        </authorList>
    </citation>
    <scope>NUCLEOTIDE SEQUENCE [LARGE SCALE GENOMIC DNA]</scope>
    <source>
        <strain evidence="2 3">CBS 121828</strain>
    </source>
</reference>
<dbReference type="InterPro" id="IPR013785">
    <property type="entry name" value="Aldolase_TIM"/>
</dbReference>
<dbReference type="Gene3D" id="3.20.20.70">
    <property type="entry name" value="Aldolase class I"/>
    <property type="match status" value="1"/>
</dbReference>
<sequence length="377" mass="42659">MTRLFEPLQLGECSLKHRLVMAPMTRLRADDEHVPLEIMLEYYSQRACVPGTLLITESNFIAARSRGRDPNAPGIFTQAQVKQWRRITNEVHKRGSFIYMQLWHVGRAARKSALEKAGLEMLSSSAVPIGDDYLTPRPMTEEEIQNCIDDFAQAARNAVEAGFDGVEIHGANGYLIDQFIQDVCNQRTDRWGGSIENRSRFCLAIVRAVCEAIGPKRTGIRLSPFNTFQAMRMQDPIPQFTHLISELRSFGLAYLHLIEPRVAGNADVDNKTSQADNLDFARAAWQKCSPIIIAGGYTPKTAGEALDTVFRDDDVAIAFGRFFLSNPDLPYRIAKNLPLTPYERDTFYKVKSPDGYIDYPFSEAWLKEYPEYITTKC</sequence>
<evidence type="ECO:0000313" key="3">
    <source>
        <dbReference type="Proteomes" id="UP000053599"/>
    </source>
</evidence>
<organism evidence="2 3">
    <name type="scientific">Exophiala sideris</name>
    <dbReference type="NCBI Taxonomy" id="1016849"/>
    <lineage>
        <taxon>Eukaryota</taxon>
        <taxon>Fungi</taxon>
        <taxon>Dikarya</taxon>
        <taxon>Ascomycota</taxon>
        <taxon>Pezizomycotina</taxon>
        <taxon>Eurotiomycetes</taxon>
        <taxon>Chaetothyriomycetidae</taxon>
        <taxon>Chaetothyriales</taxon>
        <taxon>Herpotrichiellaceae</taxon>
        <taxon>Exophiala</taxon>
    </lineage>
</organism>
<name>A0A0D1WG66_9EURO</name>
<proteinExistence type="predicted"/>
<dbReference type="InterPro" id="IPR001155">
    <property type="entry name" value="OxRdtase_FMN_N"/>
</dbReference>
<evidence type="ECO:0000313" key="2">
    <source>
        <dbReference type="EMBL" id="KIV87765.1"/>
    </source>
</evidence>
<dbReference type="CDD" id="cd02933">
    <property type="entry name" value="OYE_like_FMN"/>
    <property type="match status" value="1"/>
</dbReference>
<protein>
    <recommendedName>
        <fullName evidence="1">NADH:flavin oxidoreductase/NADH oxidase N-terminal domain-containing protein</fullName>
    </recommendedName>
</protein>
<dbReference type="STRING" id="1016849.A0A0D1WG66"/>
<accession>A0A0D1WG66</accession>